<dbReference type="CDD" id="cd18080">
    <property type="entry name" value="TrmD-like"/>
    <property type="match status" value="1"/>
</dbReference>
<protein>
    <recommendedName>
        <fullName evidence="6 15">tRNA (guanine-N(1)-)-methyltransferase</fullName>
        <ecNumber evidence="5 15">2.1.1.228</ecNumber>
    </recommendedName>
    <alternativeName>
        <fullName evidence="12 15">M1G-methyltransferase</fullName>
    </alternativeName>
    <alternativeName>
        <fullName evidence="13 15">tRNA [GM37] methyltransferase</fullName>
    </alternativeName>
</protein>
<dbReference type="Pfam" id="PF01746">
    <property type="entry name" value="tRNA_m1G_MT"/>
    <property type="match status" value="2"/>
</dbReference>
<dbReference type="Proteomes" id="UP000617681">
    <property type="component" value="Chromosome"/>
</dbReference>
<evidence type="ECO:0000256" key="7">
    <source>
        <dbReference type="ARBA" id="ARBA00022490"/>
    </source>
</evidence>
<evidence type="ECO:0000256" key="12">
    <source>
        <dbReference type="ARBA" id="ARBA00029736"/>
    </source>
</evidence>
<dbReference type="RefSeq" id="WP_005395613.1">
    <property type="nucleotide sequence ID" value="NZ_CP069534.1"/>
</dbReference>
<dbReference type="EMBL" id="CP069534">
    <property type="protein sequence ID" value="QRP71890.1"/>
    <property type="molecule type" value="Genomic_DNA"/>
</dbReference>
<dbReference type="AlphaFoldDB" id="A0AAX1LBW3"/>
<evidence type="ECO:0000256" key="4">
    <source>
        <dbReference type="ARBA" id="ARBA00011738"/>
    </source>
</evidence>
<reference evidence="17" key="1">
    <citation type="submission" date="2021-02" db="EMBL/GenBank/DDBJ databases">
        <title>FDA dAtabase for Regulatory Grade micrObial Sequences (FDA-ARGOS): Supporting development and validation of Infectious Disease Dx tests.</title>
        <authorList>
            <person name="Sproer C."/>
            <person name="Gronow S."/>
            <person name="Severitt S."/>
            <person name="Schroder I."/>
            <person name="Tallon L."/>
            <person name="Sadzewicz L."/>
            <person name="Zhao X."/>
            <person name="Boylan J."/>
            <person name="Ott S."/>
            <person name="Bowen H."/>
            <person name="Vavikolanu K."/>
            <person name="Mehta A."/>
            <person name="Aluvathingal J."/>
            <person name="Nadendla S."/>
            <person name="Lowell S."/>
            <person name="Myers T."/>
            <person name="Yan Y."/>
            <person name="Sichtig H."/>
        </authorList>
    </citation>
    <scope>NUCLEOTIDE SEQUENCE</scope>
    <source>
        <strain evidence="17">FDAARGOS_1191</strain>
    </source>
</reference>
<name>A0AAX1LBW3_9CORY</name>
<dbReference type="InterPro" id="IPR023148">
    <property type="entry name" value="tRNA_m1G_MeTrfase_C_sf"/>
</dbReference>
<evidence type="ECO:0000313" key="17">
    <source>
        <dbReference type="EMBL" id="QRP71890.1"/>
    </source>
</evidence>
<keyword evidence="11 15" id="KW-0819">tRNA processing</keyword>
<dbReference type="HAMAP" id="MF_00605">
    <property type="entry name" value="TrmD"/>
    <property type="match status" value="1"/>
</dbReference>
<evidence type="ECO:0000256" key="14">
    <source>
        <dbReference type="ARBA" id="ARBA00047783"/>
    </source>
</evidence>
<evidence type="ECO:0000313" key="18">
    <source>
        <dbReference type="Proteomes" id="UP000617681"/>
    </source>
</evidence>
<evidence type="ECO:0000256" key="8">
    <source>
        <dbReference type="ARBA" id="ARBA00022603"/>
    </source>
</evidence>
<dbReference type="Gene3D" id="1.10.1270.20">
    <property type="entry name" value="tRNA(m1g37)methyltransferase, domain 2"/>
    <property type="match status" value="1"/>
</dbReference>
<dbReference type="NCBIfam" id="NF000648">
    <property type="entry name" value="PRK00026.1"/>
    <property type="match status" value="1"/>
</dbReference>
<dbReference type="Gene3D" id="3.40.1280.10">
    <property type="match status" value="2"/>
</dbReference>
<feature type="domain" description="tRNA methyltransferase TRMD/TRM10-type" evidence="16">
    <location>
        <begin position="1"/>
        <end position="76"/>
    </location>
</feature>
<accession>A0AAX1LBW3</accession>
<dbReference type="EC" id="2.1.1.228" evidence="5 15"/>
<dbReference type="GO" id="GO:0052906">
    <property type="term" value="F:tRNA (guanine(37)-N1)-methyltransferase activity"/>
    <property type="evidence" value="ECO:0007669"/>
    <property type="project" value="UniProtKB-UniRule"/>
</dbReference>
<evidence type="ECO:0000256" key="6">
    <source>
        <dbReference type="ARBA" id="ARBA00014679"/>
    </source>
</evidence>
<comment type="subcellular location">
    <subcellularLocation>
        <location evidence="2 15">Cytoplasm</location>
    </subcellularLocation>
</comment>
<dbReference type="InterPro" id="IPR016009">
    <property type="entry name" value="tRNA_MeTrfase_TRMD/TRM10"/>
</dbReference>
<organism evidence="17 18">
    <name type="scientific">Corynebacterium glucuronolyticum</name>
    <dbReference type="NCBI Taxonomy" id="39791"/>
    <lineage>
        <taxon>Bacteria</taxon>
        <taxon>Bacillati</taxon>
        <taxon>Actinomycetota</taxon>
        <taxon>Actinomycetes</taxon>
        <taxon>Mycobacteriales</taxon>
        <taxon>Corynebacteriaceae</taxon>
        <taxon>Corynebacterium</taxon>
    </lineage>
</organism>
<evidence type="ECO:0000256" key="1">
    <source>
        <dbReference type="ARBA" id="ARBA00002634"/>
    </source>
</evidence>
<evidence type="ECO:0000256" key="9">
    <source>
        <dbReference type="ARBA" id="ARBA00022679"/>
    </source>
</evidence>
<dbReference type="InterPro" id="IPR002649">
    <property type="entry name" value="tRNA_m1G_MeTrfase_TrmD"/>
</dbReference>
<dbReference type="GO" id="GO:0002939">
    <property type="term" value="P:tRNA N1-guanine methylation"/>
    <property type="evidence" value="ECO:0007669"/>
    <property type="project" value="TreeGrafter"/>
</dbReference>
<comment type="catalytic activity">
    <reaction evidence="14 15">
        <text>guanosine(37) in tRNA + S-adenosyl-L-methionine = N(1)-methylguanosine(37) in tRNA + S-adenosyl-L-homocysteine + H(+)</text>
        <dbReference type="Rhea" id="RHEA:36899"/>
        <dbReference type="Rhea" id="RHEA-COMP:10145"/>
        <dbReference type="Rhea" id="RHEA-COMP:10147"/>
        <dbReference type="ChEBI" id="CHEBI:15378"/>
        <dbReference type="ChEBI" id="CHEBI:57856"/>
        <dbReference type="ChEBI" id="CHEBI:59789"/>
        <dbReference type="ChEBI" id="CHEBI:73542"/>
        <dbReference type="ChEBI" id="CHEBI:74269"/>
        <dbReference type="EC" id="2.1.1.228"/>
    </reaction>
</comment>
<gene>
    <name evidence="15 17" type="primary">trmD</name>
    <name evidence="17" type="ORF">I6J21_08050</name>
</gene>
<evidence type="ECO:0000256" key="10">
    <source>
        <dbReference type="ARBA" id="ARBA00022691"/>
    </source>
</evidence>
<keyword evidence="7 15" id="KW-0963">Cytoplasm</keyword>
<feature type="binding site" evidence="15">
    <location>
        <begin position="174"/>
        <end position="179"/>
    </location>
    <ligand>
        <name>S-adenosyl-L-methionine</name>
        <dbReference type="ChEBI" id="CHEBI:59789"/>
    </ligand>
</feature>
<evidence type="ECO:0000256" key="11">
    <source>
        <dbReference type="ARBA" id="ARBA00022694"/>
    </source>
</evidence>
<comment type="function">
    <text evidence="1 15">Specifically methylates guanosine-37 in various tRNAs.</text>
</comment>
<proteinExistence type="inferred from homology"/>
<dbReference type="PANTHER" id="PTHR46417:SF1">
    <property type="entry name" value="TRNA (GUANINE-N(1)-)-METHYLTRANSFERASE"/>
    <property type="match status" value="1"/>
</dbReference>
<evidence type="ECO:0000259" key="16">
    <source>
        <dbReference type="Pfam" id="PF01746"/>
    </source>
</evidence>
<evidence type="ECO:0000256" key="2">
    <source>
        <dbReference type="ARBA" id="ARBA00004496"/>
    </source>
</evidence>
<feature type="binding site" evidence="15">
    <location>
        <position position="150"/>
    </location>
    <ligand>
        <name>S-adenosyl-L-methionine</name>
        <dbReference type="ChEBI" id="CHEBI:59789"/>
    </ligand>
</feature>
<feature type="domain" description="tRNA methyltransferase TRMD/TRM10-type" evidence="16">
    <location>
        <begin position="108"/>
        <end position="266"/>
    </location>
</feature>
<evidence type="ECO:0000256" key="15">
    <source>
        <dbReference type="HAMAP-Rule" id="MF_00605"/>
    </source>
</evidence>
<dbReference type="GO" id="GO:0005829">
    <property type="term" value="C:cytosol"/>
    <property type="evidence" value="ECO:0007669"/>
    <property type="project" value="TreeGrafter"/>
</dbReference>
<sequence>MKIDVITIFPEYLDPLRHALLGKAIENGQLSVGVHYLRDWASGVHQAVDDSPYGGGPGMVMMPTVWGAALEDVVAGKAAGDELQSAELHRGQARHDEVHDIESRGYSAEALRDANDDRPLLIVPTPSGTPFTQEMARRWSNEEHVIFACGRYEGIDQRVIDGAHRYARVEEVSIGDYVLIGGEVAVLVMAEAMVRLIPGVLGNSESHEDDSFSHGLLEGPSYTKPRVWRGMEVPEPLTSGNHKRIAKFHHDEAVKKTARVRPDIFHHLMETGELSKEDIRLGASQYPMRTRMQVLVREKEMNEALDRLAVHLAAYNIYVTEVQSNPVSLACDPSHSLLDEFERTHDRSAISEEVFTLEILTESLAPAKNLTSAVMELFEPGTPWMGTTVAREDDEGLTPADPNACAVSFD</sequence>
<keyword evidence="8 15" id="KW-0489">Methyltransferase</keyword>
<dbReference type="InterPro" id="IPR029026">
    <property type="entry name" value="tRNA_m1G_MTases_N"/>
</dbReference>
<evidence type="ECO:0000256" key="5">
    <source>
        <dbReference type="ARBA" id="ARBA00012807"/>
    </source>
</evidence>
<evidence type="ECO:0000256" key="3">
    <source>
        <dbReference type="ARBA" id="ARBA00007630"/>
    </source>
</evidence>
<keyword evidence="9 15" id="KW-0808">Transferase</keyword>
<dbReference type="SUPFAM" id="SSF75217">
    <property type="entry name" value="alpha/beta knot"/>
    <property type="match status" value="1"/>
</dbReference>
<comment type="similarity">
    <text evidence="3 15">Belongs to the RNA methyltransferase TrmD family.</text>
</comment>
<dbReference type="PANTHER" id="PTHR46417">
    <property type="entry name" value="TRNA (GUANINE-N(1)-)-METHYLTRANSFERASE"/>
    <property type="match status" value="1"/>
</dbReference>
<keyword evidence="10 15" id="KW-0949">S-adenosyl-L-methionine</keyword>
<dbReference type="InterPro" id="IPR029028">
    <property type="entry name" value="Alpha/beta_knot_MTases"/>
</dbReference>
<evidence type="ECO:0000256" key="13">
    <source>
        <dbReference type="ARBA" id="ARBA00033392"/>
    </source>
</evidence>
<comment type="subunit">
    <text evidence="4 15">Homodimer.</text>
</comment>